<protein>
    <submittedName>
        <fullName evidence="1">Uncharacterized protein</fullName>
    </submittedName>
</protein>
<sequence length="61" mass="6851">MHAEKINKMAHLRWEMQAISILPDICMQFAGVDFLDPRAFCSDSVPGVTVLLSVYRAGRTI</sequence>
<accession>A0A1E8PLK6</accession>
<evidence type="ECO:0000313" key="1">
    <source>
        <dbReference type="EMBL" id="OFJ47166.1"/>
    </source>
</evidence>
<gene>
    <name evidence="1" type="ORF">BA896_022355</name>
</gene>
<organism evidence="1 2">
    <name type="scientific">Janthinobacterium lividum</name>
    <dbReference type="NCBI Taxonomy" id="29581"/>
    <lineage>
        <taxon>Bacteria</taxon>
        <taxon>Pseudomonadati</taxon>
        <taxon>Pseudomonadota</taxon>
        <taxon>Betaproteobacteria</taxon>
        <taxon>Burkholderiales</taxon>
        <taxon>Oxalobacteraceae</taxon>
        <taxon>Janthinobacterium</taxon>
    </lineage>
</organism>
<evidence type="ECO:0000313" key="2">
    <source>
        <dbReference type="Proteomes" id="UP000092634"/>
    </source>
</evidence>
<dbReference type="Proteomes" id="UP000092634">
    <property type="component" value="Unassembled WGS sequence"/>
</dbReference>
<dbReference type="EMBL" id="MAQB02000008">
    <property type="protein sequence ID" value="OFJ47166.1"/>
    <property type="molecule type" value="Genomic_DNA"/>
</dbReference>
<name>A0A1E8PLK6_9BURK</name>
<reference evidence="1 2" key="1">
    <citation type="submission" date="2016-10" db="EMBL/GenBank/DDBJ databases">
        <title>Updated version of Genome Assembly of Janthinobacterium lividum ERGS5:01.</title>
        <authorList>
            <person name="Kumar R."/>
            <person name="Acharya V."/>
            <person name="Singh D."/>
        </authorList>
    </citation>
    <scope>NUCLEOTIDE SEQUENCE [LARGE SCALE GENOMIC DNA]</scope>
    <source>
        <strain evidence="1 2">ERGS5:01</strain>
    </source>
</reference>
<proteinExistence type="predicted"/>
<comment type="caution">
    <text evidence="1">The sequence shown here is derived from an EMBL/GenBank/DDBJ whole genome shotgun (WGS) entry which is preliminary data.</text>
</comment>
<dbReference type="AlphaFoldDB" id="A0A1E8PLK6"/>